<dbReference type="GO" id="GO:0008409">
    <property type="term" value="F:5'-3' exonuclease activity"/>
    <property type="evidence" value="ECO:0007669"/>
    <property type="project" value="TreeGrafter"/>
</dbReference>
<dbReference type="GO" id="GO:0006281">
    <property type="term" value="P:DNA repair"/>
    <property type="evidence" value="ECO:0007669"/>
    <property type="project" value="UniProtKB-KW"/>
</dbReference>
<reference evidence="17" key="1">
    <citation type="submission" date="2025-08" db="UniProtKB">
        <authorList>
            <consortium name="RefSeq"/>
        </authorList>
    </citation>
    <scope>IDENTIFICATION</scope>
</reference>
<dbReference type="GO" id="GO:0000287">
    <property type="term" value="F:magnesium ion binding"/>
    <property type="evidence" value="ECO:0007669"/>
    <property type="project" value="TreeGrafter"/>
</dbReference>
<dbReference type="InParanoid" id="A0A6J0VCI2"/>
<evidence type="ECO:0000256" key="9">
    <source>
        <dbReference type="ARBA" id="ARBA00023204"/>
    </source>
</evidence>
<dbReference type="PROSITE" id="PS00841">
    <property type="entry name" value="XPG_1"/>
    <property type="match status" value="1"/>
</dbReference>
<dbReference type="InterPro" id="IPR029060">
    <property type="entry name" value="PIN-like_dom_sf"/>
</dbReference>
<keyword evidence="16" id="KW-1185">Reference proteome</keyword>
<dbReference type="GO" id="GO:0004523">
    <property type="term" value="F:RNA-DNA hybrid ribonuclease activity"/>
    <property type="evidence" value="ECO:0007669"/>
    <property type="project" value="TreeGrafter"/>
</dbReference>
<dbReference type="PANTHER" id="PTHR11081">
    <property type="entry name" value="FLAP ENDONUCLEASE FAMILY MEMBER"/>
    <property type="match status" value="1"/>
</dbReference>
<keyword evidence="2 12" id="KW-0540">Nuclease</keyword>
<dbReference type="InterPro" id="IPR006084">
    <property type="entry name" value="XPG/Rad2"/>
</dbReference>
<proteinExistence type="inferred from homology"/>
<dbReference type="InterPro" id="IPR023426">
    <property type="entry name" value="Flap_endonuc"/>
</dbReference>
<evidence type="ECO:0000256" key="8">
    <source>
        <dbReference type="ARBA" id="ARBA00022842"/>
    </source>
</evidence>
<keyword evidence="12" id="KW-0539">Nucleus</keyword>
<dbReference type="AlphaFoldDB" id="A0A6J0VCI2"/>
<accession>A0A6J0VCI2</accession>
<dbReference type="SMART" id="SM00279">
    <property type="entry name" value="HhH2"/>
    <property type="match status" value="1"/>
</dbReference>
<comment type="subunit">
    <text evidence="11">Interacts with PCNA. Three molecules of FEN1 bind to one PCNA trimer with each molecule binding to one PCNA monomer. PCNA stimulates the nuclease activity without altering cleavage specificity. The C-terminal domain binds EP300; can bind simultaneously to both PCNA and EP300. Interacts with DDX11; this interaction is direct and increases flap endonuclease activity of FEN1. Interacts with WDR4; regulating its endonuclease activity. Interacts with POLB.</text>
</comment>
<keyword evidence="4 12" id="KW-0255">Endonuclease</keyword>
<keyword evidence="7 12" id="KW-0269">Exonuclease</keyword>
<dbReference type="SMART" id="SM00484">
    <property type="entry name" value="XPGI"/>
    <property type="match status" value="1"/>
</dbReference>
<dbReference type="Gene3D" id="1.10.150.20">
    <property type="entry name" value="5' to 3' exonuclease, C-terminal subdomain"/>
    <property type="match status" value="1"/>
</dbReference>
<dbReference type="InterPro" id="IPR036279">
    <property type="entry name" value="5-3_exonuclease_C_sf"/>
</dbReference>
<dbReference type="GO" id="GO:0017108">
    <property type="term" value="F:5'-flap endonuclease activity"/>
    <property type="evidence" value="ECO:0007669"/>
    <property type="project" value="TreeGrafter"/>
</dbReference>
<comment type="subcellular location">
    <subcellularLocation>
        <location evidence="12">Nucleus</location>
        <location evidence="12">Nucleolus</location>
    </subcellularLocation>
    <subcellularLocation>
        <location evidence="12">Nucleus</location>
        <location evidence="12">Nucleoplasm</location>
    </subcellularLocation>
    <subcellularLocation>
        <location evidence="12">Mitochondrion</location>
    </subcellularLocation>
    <text evidence="12">Resides mostly in the nucleoli and relocalizes to the nucleoplasm upon DNA damage.</text>
</comment>
<protein>
    <recommendedName>
        <fullName evidence="12">Flap endonuclease 1</fullName>
        <shortName evidence="12">FEN-1</shortName>
        <ecNumber evidence="12">3.1.-.-</ecNumber>
    </recommendedName>
    <alternativeName>
        <fullName evidence="12">Flap structure-specific endonuclease 1</fullName>
    </alternativeName>
</protein>
<evidence type="ECO:0000259" key="14">
    <source>
        <dbReference type="SMART" id="SM00484"/>
    </source>
</evidence>
<dbReference type="HAMAP" id="MF_00614">
    <property type="entry name" value="Fen"/>
    <property type="match status" value="1"/>
</dbReference>
<evidence type="ECO:0000256" key="12">
    <source>
        <dbReference type="HAMAP-Rule" id="MF_03140"/>
    </source>
</evidence>
<comment type="function">
    <text evidence="10 12">Structure-specific nuclease with 5'-flap endonuclease and 5'-3' exonuclease activities involved in DNA replication and repair. During DNA replication, cleaves the 5'-overhanging flap structure that is generated by displacement synthesis when DNA polymerase encounters the 5'-end of a downstream Okazaki fragment. It enters the flap from the 5'-end and then tracks to cleave the flap base, leaving a nick for ligation. Also involved in the long patch base excision repair (LP-BER) pathway, by cleaving within the apurinic/apyrimidinic (AP) site-terminated flap. Acts as a genome stabilization factor that prevents flaps from equilibrating into structures that lead to duplications and deletions. Also possesses 5'-3' exonuclease activity on nicked or gapped double-stranded DNA, and exhibits RNase H activity. Also involved in replication and repair of rDNA and in repairing mitochondrial DNA.</text>
</comment>
<evidence type="ECO:0000256" key="13">
    <source>
        <dbReference type="SAM" id="MobiDB-lite"/>
    </source>
</evidence>
<evidence type="ECO:0000256" key="2">
    <source>
        <dbReference type="ARBA" id="ARBA00022722"/>
    </source>
</evidence>
<keyword evidence="12" id="KW-0597">Phosphoprotein</keyword>
<dbReference type="SMART" id="SM00485">
    <property type="entry name" value="XPGN"/>
    <property type="match status" value="1"/>
</dbReference>
<gene>
    <name evidence="17" type="primary">LOC110090970</name>
</gene>
<dbReference type="CDD" id="cd09897">
    <property type="entry name" value="H3TH_FEN1-XPG-like"/>
    <property type="match status" value="1"/>
</dbReference>
<evidence type="ECO:0000256" key="10">
    <source>
        <dbReference type="ARBA" id="ARBA00029382"/>
    </source>
</evidence>
<dbReference type="Pfam" id="PF00752">
    <property type="entry name" value="XPG_N"/>
    <property type="match status" value="1"/>
</dbReference>
<evidence type="ECO:0000313" key="16">
    <source>
        <dbReference type="Proteomes" id="UP001652642"/>
    </source>
</evidence>
<feature type="region of interest" description="Disordered" evidence="13">
    <location>
        <begin position="356"/>
        <end position="381"/>
    </location>
</feature>
<sequence>MGIQRLADLIRAEAPEAVSSVPLERYRGQVVALDASVAIYQFRTAMPKIINRHGQNISPLQGIFYRTMHLLENSIRPVFVFDGKPPDLKQAVLAKRATIAGTARGGAGKGAQDSCLWSTQPEDPASEDPPQWLQKRDSETLLSCLGVPYVQAPSEAEATCAALVKSGHASCTATEDLDALPFGSVRLLRHLNAKHGVLEEISLPAVLQKLGLTHEQFVDLCILLGCDYCDKIRGLGPKKALKLLQEHGSIERILEGPCREKYPSPANWRLEETRRLFLQPEVAEPSQVLLEWREPDEEKLVQFLAHEKHMNETRVRRRMEKWRETRLKRAQPQGPVPVIRSSPRQRKMSEFFRVKKHPCKETKTQCGRKRQKRQQETVLGT</sequence>
<dbReference type="GO" id="GO:0006260">
    <property type="term" value="P:DNA replication"/>
    <property type="evidence" value="ECO:0007669"/>
    <property type="project" value="UniProtKB-KW"/>
</dbReference>
<name>A0A6J0VCI2_9SAUR</name>
<evidence type="ECO:0000259" key="15">
    <source>
        <dbReference type="SMART" id="SM00485"/>
    </source>
</evidence>
<keyword evidence="9 12" id="KW-0234">DNA repair</keyword>
<comment type="cofactor">
    <cofactor evidence="12">
        <name>Mg(2+)</name>
        <dbReference type="ChEBI" id="CHEBI:18420"/>
    </cofactor>
    <text evidence="12">Binds 2 magnesium ions per subunit. They probably participate in the reaction catalyzed by the enzyme. May bind an additional third magnesium ion after substrate binding.</text>
</comment>
<feature type="domain" description="XPG-I" evidence="14">
    <location>
        <begin position="143"/>
        <end position="212"/>
    </location>
</feature>
<keyword evidence="1 12" id="KW-0235">DNA replication</keyword>
<dbReference type="PANTHER" id="PTHR11081:SF9">
    <property type="entry name" value="FLAP ENDONUCLEASE 1"/>
    <property type="match status" value="1"/>
</dbReference>
<keyword evidence="6 12" id="KW-0378">Hydrolase</keyword>
<evidence type="ECO:0000256" key="4">
    <source>
        <dbReference type="ARBA" id="ARBA00022759"/>
    </source>
</evidence>
<keyword evidence="8 12" id="KW-0460">Magnesium</keyword>
<comment type="similarity">
    <text evidence="12">Belongs to the XPG/RAD2 endonuclease family. FEN1 subfamily.</text>
</comment>
<dbReference type="GO" id="GO:0005634">
    <property type="term" value="C:nucleus"/>
    <property type="evidence" value="ECO:0007669"/>
    <property type="project" value="TreeGrafter"/>
</dbReference>
<dbReference type="GeneID" id="110090970"/>
<dbReference type="GO" id="GO:0030145">
    <property type="term" value="F:manganese ion binding"/>
    <property type="evidence" value="ECO:0007669"/>
    <property type="project" value="TreeGrafter"/>
</dbReference>
<keyword evidence="12" id="KW-0496">Mitochondrion</keyword>
<dbReference type="PRINTS" id="PR00853">
    <property type="entry name" value="XPGRADSUPER"/>
</dbReference>
<dbReference type="EC" id="3.1.-.-" evidence="12"/>
<dbReference type="Proteomes" id="UP001652642">
    <property type="component" value="Chromosome 4"/>
</dbReference>
<dbReference type="Pfam" id="PF00867">
    <property type="entry name" value="XPG_I"/>
    <property type="match status" value="1"/>
</dbReference>
<keyword evidence="5 12" id="KW-0227">DNA damage</keyword>
<dbReference type="SUPFAM" id="SSF88723">
    <property type="entry name" value="PIN domain-like"/>
    <property type="match status" value="1"/>
</dbReference>
<evidence type="ECO:0000313" key="17">
    <source>
        <dbReference type="RefSeq" id="XP_020670537.2"/>
    </source>
</evidence>
<dbReference type="OrthoDB" id="1937206at2759"/>
<dbReference type="InterPro" id="IPR008918">
    <property type="entry name" value="HhH2"/>
</dbReference>
<evidence type="ECO:0000256" key="3">
    <source>
        <dbReference type="ARBA" id="ARBA00022723"/>
    </source>
</evidence>
<evidence type="ECO:0000256" key="7">
    <source>
        <dbReference type="ARBA" id="ARBA00022839"/>
    </source>
</evidence>
<evidence type="ECO:0000256" key="1">
    <source>
        <dbReference type="ARBA" id="ARBA00022705"/>
    </source>
</evidence>
<evidence type="ECO:0000256" key="6">
    <source>
        <dbReference type="ARBA" id="ARBA00022801"/>
    </source>
</evidence>
<evidence type="ECO:0000256" key="5">
    <source>
        <dbReference type="ARBA" id="ARBA00022763"/>
    </source>
</evidence>
<dbReference type="Gene3D" id="3.40.50.1010">
    <property type="entry name" value="5'-nuclease"/>
    <property type="match status" value="1"/>
</dbReference>
<dbReference type="InterPro" id="IPR019974">
    <property type="entry name" value="XPG_CS"/>
</dbReference>
<evidence type="ECO:0000256" key="11">
    <source>
        <dbReference type="ARBA" id="ARBA00046466"/>
    </source>
</evidence>
<dbReference type="RefSeq" id="XP_020670537.2">
    <property type="nucleotide sequence ID" value="XM_020814878.2"/>
</dbReference>
<keyword evidence="3 12" id="KW-0479">Metal-binding</keyword>
<feature type="region of interest" description="Disordered" evidence="13">
    <location>
        <begin position="103"/>
        <end position="132"/>
    </location>
</feature>
<dbReference type="SUPFAM" id="SSF47807">
    <property type="entry name" value="5' to 3' exonuclease, C-terminal subdomain"/>
    <property type="match status" value="1"/>
</dbReference>
<dbReference type="GO" id="GO:0003677">
    <property type="term" value="F:DNA binding"/>
    <property type="evidence" value="ECO:0007669"/>
    <property type="project" value="InterPro"/>
</dbReference>
<feature type="domain" description="XPG N-terminal" evidence="15">
    <location>
        <begin position="1"/>
        <end position="103"/>
    </location>
</feature>
<dbReference type="KEGG" id="pvt:110090970"/>
<organism evidence="16 17">
    <name type="scientific">Pogona vitticeps</name>
    <name type="common">central bearded dragon</name>
    <dbReference type="NCBI Taxonomy" id="103695"/>
    <lineage>
        <taxon>Eukaryota</taxon>
        <taxon>Metazoa</taxon>
        <taxon>Chordata</taxon>
        <taxon>Craniata</taxon>
        <taxon>Vertebrata</taxon>
        <taxon>Euteleostomi</taxon>
        <taxon>Lepidosauria</taxon>
        <taxon>Squamata</taxon>
        <taxon>Bifurcata</taxon>
        <taxon>Unidentata</taxon>
        <taxon>Episquamata</taxon>
        <taxon>Toxicofera</taxon>
        <taxon>Iguania</taxon>
        <taxon>Acrodonta</taxon>
        <taxon>Agamidae</taxon>
        <taxon>Amphibolurinae</taxon>
        <taxon>Pogona</taxon>
    </lineage>
</organism>
<dbReference type="InterPro" id="IPR006086">
    <property type="entry name" value="XPG-I_dom"/>
</dbReference>
<dbReference type="InterPro" id="IPR006085">
    <property type="entry name" value="XPG_DNA_repair_N"/>
</dbReference>